<dbReference type="GO" id="GO:0007165">
    <property type="term" value="P:signal transduction"/>
    <property type="evidence" value="ECO:0007669"/>
    <property type="project" value="UniProtKB-KW"/>
</dbReference>
<dbReference type="Proteomes" id="UP000548632">
    <property type="component" value="Unassembled WGS sequence"/>
</dbReference>
<dbReference type="InterPro" id="IPR003660">
    <property type="entry name" value="HAMP_dom"/>
</dbReference>
<keyword evidence="8" id="KW-0472">Membrane</keyword>
<dbReference type="PANTHER" id="PTHR43531">
    <property type="entry name" value="PROTEIN ICFG"/>
    <property type="match status" value="1"/>
</dbReference>
<dbReference type="Pfam" id="PF00672">
    <property type="entry name" value="HAMP"/>
    <property type="match status" value="1"/>
</dbReference>
<keyword evidence="8" id="KW-1133">Transmembrane helix</keyword>
<evidence type="ECO:0000256" key="5">
    <source>
        <dbReference type="PROSITE-ProRule" id="PRU00284"/>
    </source>
</evidence>
<comment type="similarity">
    <text evidence="4">Belongs to the methyl-accepting chemotaxis (MCP) protein family.</text>
</comment>
<comment type="subcellular location">
    <subcellularLocation>
        <location evidence="1">Membrane</location>
    </subcellularLocation>
</comment>
<evidence type="ECO:0000256" key="7">
    <source>
        <dbReference type="SAM" id="MobiDB-lite"/>
    </source>
</evidence>
<feature type="transmembrane region" description="Helical" evidence="8">
    <location>
        <begin position="12"/>
        <end position="33"/>
    </location>
</feature>
<dbReference type="InterPro" id="IPR004089">
    <property type="entry name" value="MCPsignal_dom"/>
</dbReference>
<dbReference type="EMBL" id="JABVCQ010000007">
    <property type="protein sequence ID" value="MBB1125470.1"/>
    <property type="molecule type" value="Genomic_DNA"/>
</dbReference>
<evidence type="ECO:0000256" key="1">
    <source>
        <dbReference type="ARBA" id="ARBA00004370"/>
    </source>
</evidence>
<protein>
    <submittedName>
        <fullName evidence="11">HAMP domain-containing protein</fullName>
    </submittedName>
</protein>
<reference evidence="11 12" key="1">
    <citation type="journal article" date="2020" name="Arch. Microbiol.">
        <title>The genome sequence of the giant phototrophic gammaproteobacterium Thiospirillum jenense gives insight into its physiological properties and phylogenetic relationships.</title>
        <authorList>
            <person name="Imhoff J.F."/>
            <person name="Meyer T.E."/>
            <person name="Kyndt J.A."/>
        </authorList>
    </citation>
    <scope>NUCLEOTIDE SEQUENCE [LARGE SCALE GENOMIC DNA]</scope>
    <source>
        <strain evidence="11 12">DSM 216</strain>
    </source>
</reference>
<accession>A0A839HB77</accession>
<feature type="region of interest" description="Disordered" evidence="7">
    <location>
        <begin position="657"/>
        <end position="700"/>
    </location>
</feature>
<dbReference type="PROSITE" id="PS50111">
    <property type="entry name" value="CHEMOTAXIS_TRANSDUC_2"/>
    <property type="match status" value="1"/>
</dbReference>
<dbReference type="FunFam" id="1.10.287.950:FF:000001">
    <property type="entry name" value="Methyl-accepting chemotaxis sensory transducer"/>
    <property type="match status" value="1"/>
</dbReference>
<dbReference type="GO" id="GO:0006935">
    <property type="term" value="P:chemotaxis"/>
    <property type="evidence" value="ECO:0007669"/>
    <property type="project" value="UniProtKB-KW"/>
</dbReference>
<gene>
    <name evidence="11" type="ORF">HUK38_04395</name>
</gene>
<dbReference type="InterPro" id="IPR051310">
    <property type="entry name" value="MCP_chemotaxis"/>
</dbReference>
<evidence type="ECO:0000259" key="10">
    <source>
        <dbReference type="PROSITE" id="PS50885"/>
    </source>
</evidence>
<dbReference type="SMART" id="SM00283">
    <property type="entry name" value="MA"/>
    <property type="match status" value="1"/>
</dbReference>
<evidence type="ECO:0000256" key="8">
    <source>
        <dbReference type="SAM" id="Phobius"/>
    </source>
</evidence>
<dbReference type="SUPFAM" id="SSF58104">
    <property type="entry name" value="Methyl-accepting chemotaxis protein (MCP) signaling domain"/>
    <property type="match status" value="1"/>
</dbReference>
<dbReference type="CDD" id="cd06225">
    <property type="entry name" value="HAMP"/>
    <property type="match status" value="1"/>
</dbReference>
<keyword evidence="2" id="KW-0145">Chemotaxis</keyword>
<feature type="domain" description="Methyl-accepting transducer" evidence="9">
    <location>
        <begin position="413"/>
        <end position="628"/>
    </location>
</feature>
<keyword evidence="12" id="KW-1185">Reference proteome</keyword>
<dbReference type="Pfam" id="PF00015">
    <property type="entry name" value="MCPsignal"/>
    <property type="match status" value="1"/>
</dbReference>
<keyword evidence="8" id="KW-0812">Transmembrane</keyword>
<evidence type="ECO:0000256" key="2">
    <source>
        <dbReference type="ARBA" id="ARBA00022500"/>
    </source>
</evidence>
<evidence type="ECO:0000256" key="6">
    <source>
        <dbReference type="SAM" id="Coils"/>
    </source>
</evidence>
<proteinExistence type="inferred from homology"/>
<dbReference type="PROSITE" id="PS50885">
    <property type="entry name" value="HAMP"/>
    <property type="match status" value="1"/>
</dbReference>
<feature type="domain" description="HAMP" evidence="10">
    <location>
        <begin position="369"/>
        <end position="408"/>
    </location>
</feature>
<feature type="transmembrane region" description="Helical" evidence="8">
    <location>
        <begin position="334"/>
        <end position="354"/>
    </location>
</feature>
<evidence type="ECO:0000313" key="12">
    <source>
        <dbReference type="Proteomes" id="UP000548632"/>
    </source>
</evidence>
<name>A0A839HB77_9GAMM</name>
<evidence type="ECO:0000313" key="11">
    <source>
        <dbReference type="EMBL" id="MBB1125470.1"/>
    </source>
</evidence>
<keyword evidence="6" id="KW-0175">Coiled coil</keyword>
<keyword evidence="3 5" id="KW-0807">Transducer</keyword>
<dbReference type="SMART" id="SM00304">
    <property type="entry name" value="HAMP"/>
    <property type="match status" value="1"/>
</dbReference>
<dbReference type="AlphaFoldDB" id="A0A839HB77"/>
<organism evidence="11 12">
    <name type="scientific">Thiospirillum jenense</name>
    <dbReference type="NCBI Taxonomy" id="1653858"/>
    <lineage>
        <taxon>Bacteria</taxon>
        <taxon>Pseudomonadati</taxon>
        <taxon>Pseudomonadota</taxon>
        <taxon>Gammaproteobacteria</taxon>
        <taxon>Chromatiales</taxon>
        <taxon>Chromatiaceae</taxon>
        <taxon>Thiospirillum</taxon>
    </lineage>
</organism>
<dbReference type="GO" id="GO:0005886">
    <property type="term" value="C:plasma membrane"/>
    <property type="evidence" value="ECO:0007669"/>
    <property type="project" value="TreeGrafter"/>
</dbReference>
<dbReference type="RefSeq" id="WP_182582854.1">
    <property type="nucleotide sequence ID" value="NZ_JABVCQ010000007.1"/>
</dbReference>
<evidence type="ECO:0000256" key="3">
    <source>
        <dbReference type="ARBA" id="ARBA00023224"/>
    </source>
</evidence>
<dbReference type="PANTHER" id="PTHR43531:SF11">
    <property type="entry name" value="METHYL-ACCEPTING CHEMOTAXIS PROTEIN 3"/>
    <property type="match status" value="1"/>
</dbReference>
<comment type="caution">
    <text evidence="11">The sequence shown here is derived from an EMBL/GenBank/DDBJ whole genome shotgun (WGS) entry which is preliminary data.</text>
</comment>
<evidence type="ECO:0000259" key="9">
    <source>
        <dbReference type="PROSITE" id="PS50111"/>
    </source>
</evidence>
<dbReference type="GO" id="GO:0004888">
    <property type="term" value="F:transmembrane signaling receptor activity"/>
    <property type="evidence" value="ECO:0007669"/>
    <property type="project" value="TreeGrafter"/>
</dbReference>
<sequence length="700" mass="76266">MRINDFKVRTKILFGALLLVIITVVLGGLAHLYTGQIAGALFGITDNNAKAVEYATGVERMALQTILEEKNYLLLEQDEIHQRAENTVKQLLDFLDQVDTLAQTYNNQDLLKQSHTARQETNRYADEYRKGVAALKTNQQRVQVMNEKGRVVIDAAQQFMEIQENAYADVLTKSQAAINQAVATYGITAQQSTTDVNQLDGYVQRYIATVAIRMTANRIIRLEKEEIRAKDRVAWKQMQDLLPQLMTQYDALEKISTTQAEHDLIRIARTATVEYHKAAENWIANDTELAAILKRMQEYGDTVIAAARGAQTAGYQQLDIARQSAQQLTQQAQWIILVAIVIATLLGVGIALILSTLITGPIVIGVAFAKAIAEGDLSQELDIDQHDEIGQLATALNHMVRRLRQIVGEVRVGADNLSSASSEVSSTAQALSQGATEQASSVESTTASIEELNSSVQQNTDNARTTNAIARNSAIEARQGGEAVARTVQAMKEIANKIGMIEEIAYKTNLLALNAAIEAARAGEHGKGFTVVAAEVRKLAENSGMTAQEINQLATQSLSIAEEAGEVLKKMVPNIVKTADLVEEITAASGEQATGIGQITDAMGQLDKATQQNAASSEQLAATAEELSGQAVQLQETMAFFRIDSNQTVHPRLPAPIHHAAHPPTKGNGKGNAMSGKRNGRERIKMEEHDDFTAGDFERF</sequence>
<dbReference type="Gene3D" id="1.10.287.950">
    <property type="entry name" value="Methyl-accepting chemotaxis protein"/>
    <property type="match status" value="1"/>
</dbReference>
<feature type="coiled-coil region" evidence="6">
    <location>
        <begin position="606"/>
        <end position="637"/>
    </location>
</feature>
<evidence type="ECO:0000256" key="4">
    <source>
        <dbReference type="ARBA" id="ARBA00029447"/>
    </source>
</evidence>
<feature type="compositionally biased region" description="Basic and acidic residues" evidence="7">
    <location>
        <begin position="679"/>
        <end position="700"/>
    </location>
</feature>